<feature type="transmembrane region" description="Helical" evidence="5">
    <location>
        <begin position="67"/>
        <end position="94"/>
    </location>
</feature>
<dbReference type="PRINTS" id="PR00237">
    <property type="entry name" value="GPCRRHODOPSN"/>
</dbReference>
<sequence>MESEILFWDENNMGKLVPSECLLTYNSTYEKFKIVQIGTHSFPINITNCLPVCGFCAVSVPDQTYTLITMVINGIILPFTGILGMLGNITSAYIYSRPAMKNSTNFYLCALAFSDCLIILTALITFWLDIFRNHSIIVHQFYGIVVPYVYPMCHVVQFCSVYFTVLAATDGFIQICLPLKIYNWVSRSSINIKAVIFVIITSFIYTLPRWLEGIRINCWHDIMEQASYEICQNKMASQPWFTQSYQGFLVNVVTVIIPLTLLVFLNIFIIAASAMAKSNNPSSNDNSNDNIALILVVLLFIMCNIASYLLNAHEAILLNLLGPSINYLIDTSNMLTVFNSSFNFVIYYVFSLPFRRTLHQYFGNHITCNEQKNFYNGSTSSNNDIISLPNKVVAKNVNDDGISIIFETKRLDTISRISTIEDELKEVAM</sequence>
<dbReference type="InterPro" id="IPR017452">
    <property type="entry name" value="GPCR_Rhodpsn_7TM"/>
</dbReference>
<dbReference type="Proteomes" id="UP000035682">
    <property type="component" value="Unplaced"/>
</dbReference>
<organism evidence="7">
    <name type="scientific">Strongyloides ratti</name>
    <name type="common">Parasitic roundworm</name>
    <dbReference type="NCBI Taxonomy" id="34506"/>
    <lineage>
        <taxon>Eukaryota</taxon>
        <taxon>Metazoa</taxon>
        <taxon>Ecdysozoa</taxon>
        <taxon>Nematoda</taxon>
        <taxon>Chromadorea</taxon>
        <taxon>Rhabditida</taxon>
        <taxon>Tylenchina</taxon>
        <taxon>Panagrolaimomorpha</taxon>
        <taxon>Strongyloidoidea</taxon>
        <taxon>Strongyloididae</taxon>
        <taxon>Strongyloides</taxon>
    </lineage>
</organism>
<dbReference type="PROSITE" id="PS50262">
    <property type="entry name" value="G_PROTEIN_RECEP_F1_2"/>
    <property type="match status" value="1"/>
</dbReference>
<protein>
    <submittedName>
        <fullName evidence="7 9">FMRFamide receptor</fullName>
    </submittedName>
</protein>
<evidence type="ECO:0000256" key="2">
    <source>
        <dbReference type="ARBA" id="ARBA00022692"/>
    </source>
</evidence>
<keyword evidence="7" id="KW-0675">Receptor</keyword>
<dbReference type="PANTHER" id="PTHR47632:SF3">
    <property type="entry name" value="G-PROTEIN COUPLED RECEPTORS FAMILY 1 PROFILE DOMAIN-CONTAINING PROTEIN"/>
    <property type="match status" value="1"/>
</dbReference>
<evidence type="ECO:0000256" key="5">
    <source>
        <dbReference type="SAM" id="Phobius"/>
    </source>
</evidence>
<keyword evidence="4 5" id="KW-0472">Membrane</keyword>
<keyword evidence="2 5" id="KW-0812">Transmembrane</keyword>
<comment type="subcellular location">
    <subcellularLocation>
        <location evidence="1">Membrane</location>
    </subcellularLocation>
</comment>
<evidence type="ECO:0000256" key="1">
    <source>
        <dbReference type="ARBA" id="ARBA00004370"/>
    </source>
</evidence>
<evidence type="ECO:0000256" key="3">
    <source>
        <dbReference type="ARBA" id="ARBA00022989"/>
    </source>
</evidence>
<proteinExistence type="predicted"/>
<feature type="transmembrane region" description="Helical" evidence="5">
    <location>
        <begin position="291"/>
        <end position="311"/>
    </location>
</feature>
<keyword evidence="8" id="KW-1185">Reference proteome</keyword>
<feature type="domain" description="G-protein coupled receptors family 1 profile" evidence="6">
    <location>
        <begin position="87"/>
        <end position="347"/>
    </location>
</feature>
<dbReference type="WormBase" id="SRAE_X000139300">
    <property type="protein sequence ID" value="SRP00204"/>
    <property type="gene ID" value="WBGene00266961"/>
</dbReference>
<feature type="transmembrane region" description="Helical" evidence="5">
    <location>
        <begin position="190"/>
        <end position="207"/>
    </location>
</feature>
<name>A0A090KWM6_STRRB</name>
<feature type="transmembrane region" description="Helical" evidence="5">
    <location>
        <begin position="331"/>
        <end position="350"/>
    </location>
</feature>
<dbReference type="OrthoDB" id="10011262at2759"/>
<dbReference type="GeneID" id="36384455"/>
<dbReference type="WBParaSite" id="SRAE_X000139300.1">
    <property type="protein sequence ID" value="SRAE_X000139300.1"/>
    <property type="gene ID" value="WBGene00266961"/>
</dbReference>
<evidence type="ECO:0000313" key="10">
    <source>
        <dbReference type="WormBase" id="SRAE_X000139300"/>
    </source>
</evidence>
<dbReference type="GO" id="GO:0004930">
    <property type="term" value="F:G protein-coupled receptor activity"/>
    <property type="evidence" value="ECO:0007669"/>
    <property type="project" value="InterPro"/>
</dbReference>
<reference evidence="7" key="1">
    <citation type="submission" date="2014-09" db="EMBL/GenBank/DDBJ databases">
        <authorList>
            <person name="Aslett A.Martin."/>
        </authorList>
    </citation>
    <scope>NUCLEOTIDE SEQUENCE</scope>
    <source>
        <strain evidence="7">ED321 Heterogonic</strain>
    </source>
</reference>
<evidence type="ECO:0000259" key="6">
    <source>
        <dbReference type="PROSITE" id="PS50262"/>
    </source>
</evidence>
<accession>A0A090KWM6</accession>
<dbReference type="Pfam" id="PF00001">
    <property type="entry name" value="7tm_1"/>
    <property type="match status" value="1"/>
</dbReference>
<evidence type="ECO:0000313" key="7">
    <source>
        <dbReference type="EMBL" id="CEF59647.1"/>
    </source>
</evidence>
<reference evidence="9" key="3">
    <citation type="submission" date="2020-12" db="UniProtKB">
        <authorList>
            <consortium name="WormBaseParasite"/>
        </authorList>
    </citation>
    <scope>IDENTIFICATION</scope>
</reference>
<evidence type="ECO:0000256" key="4">
    <source>
        <dbReference type="ARBA" id="ARBA00023136"/>
    </source>
</evidence>
<evidence type="ECO:0000313" key="8">
    <source>
        <dbReference type="Proteomes" id="UP000035682"/>
    </source>
</evidence>
<dbReference type="InterPro" id="IPR000276">
    <property type="entry name" value="GPCR_Rhodpsn"/>
</dbReference>
<gene>
    <name evidence="7 9 10" type="ORF">SRAE_X000139300</name>
</gene>
<dbReference type="PANTHER" id="PTHR47632">
    <property type="entry name" value="FMRFAMIDE PEPTIDE RECEPTOR FAMILY-RELATED"/>
    <property type="match status" value="1"/>
</dbReference>
<dbReference type="RefSeq" id="XP_024498858.1">
    <property type="nucleotide sequence ID" value="XM_024648440.1"/>
</dbReference>
<dbReference type="CTD" id="36384455"/>
<feature type="transmembrane region" description="Helical" evidence="5">
    <location>
        <begin position="248"/>
        <end position="270"/>
    </location>
</feature>
<feature type="transmembrane region" description="Helical" evidence="5">
    <location>
        <begin position="106"/>
        <end position="128"/>
    </location>
</feature>
<feature type="transmembrane region" description="Helical" evidence="5">
    <location>
        <begin position="148"/>
        <end position="169"/>
    </location>
</feature>
<dbReference type="GO" id="GO:0016020">
    <property type="term" value="C:membrane"/>
    <property type="evidence" value="ECO:0007669"/>
    <property type="project" value="UniProtKB-SubCell"/>
</dbReference>
<keyword evidence="3 5" id="KW-1133">Transmembrane helix</keyword>
<reference evidence="8" key="2">
    <citation type="submission" date="2014-09" db="EMBL/GenBank/DDBJ databases">
        <authorList>
            <person name="Martin A.A."/>
        </authorList>
    </citation>
    <scope>NUCLEOTIDE SEQUENCE</scope>
    <source>
        <strain evidence="8">ED321</strain>
    </source>
</reference>
<dbReference type="EMBL" id="LN609396">
    <property type="protein sequence ID" value="CEF59647.1"/>
    <property type="molecule type" value="Genomic_DNA"/>
</dbReference>
<dbReference type="OMA" id="IRINCWH"/>
<dbReference type="InterPro" id="IPR053326">
    <property type="entry name" value="GPCR1-like"/>
</dbReference>
<evidence type="ECO:0000313" key="9">
    <source>
        <dbReference type="WBParaSite" id="SRAE_X000139300.1"/>
    </source>
</evidence>
<dbReference type="Gene3D" id="1.20.1070.10">
    <property type="entry name" value="Rhodopsin 7-helix transmembrane proteins"/>
    <property type="match status" value="1"/>
</dbReference>
<dbReference type="CDD" id="cd14978">
    <property type="entry name" value="7tmA_FMRFamide_R-like"/>
    <property type="match status" value="1"/>
</dbReference>
<dbReference type="AlphaFoldDB" id="A0A090KWM6"/>
<dbReference type="SUPFAM" id="SSF81321">
    <property type="entry name" value="Family A G protein-coupled receptor-like"/>
    <property type="match status" value="1"/>
</dbReference>